<dbReference type="PANTHER" id="PTHR23113">
    <property type="entry name" value="GUANINE NUCLEOTIDE EXCHANGE FACTOR"/>
    <property type="match status" value="1"/>
</dbReference>
<evidence type="ECO:0000259" key="6">
    <source>
        <dbReference type="PROSITE" id="PS51232"/>
    </source>
</evidence>
<feature type="domain" description="Ras-GEF" evidence="4">
    <location>
        <begin position="1379"/>
        <end position="1616"/>
    </location>
</feature>
<organism evidence="7 8">
    <name type="scientific">Cavenderia fasciculata</name>
    <name type="common">Slime mold</name>
    <name type="synonym">Dictyostelium fasciculatum</name>
    <dbReference type="NCBI Taxonomy" id="261658"/>
    <lineage>
        <taxon>Eukaryota</taxon>
        <taxon>Amoebozoa</taxon>
        <taxon>Evosea</taxon>
        <taxon>Eumycetozoa</taxon>
        <taxon>Dictyostelia</taxon>
        <taxon>Acytosteliales</taxon>
        <taxon>Cavenderiaceae</taxon>
        <taxon>Cavenderia</taxon>
    </lineage>
</organism>
<dbReference type="CDD" id="cd00155">
    <property type="entry name" value="RasGEF"/>
    <property type="match status" value="1"/>
</dbReference>
<dbReference type="GO" id="GO:0005085">
    <property type="term" value="F:guanyl-nucleotide exchange factor activity"/>
    <property type="evidence" value="ECO:0007669"/>
    <property type="project" value="UniProtKB-KW"/>
</dbReference>
<keyword evidence="1 2" id="KW-0344">Guanine-nucleotide releasing factor</keyword>
<feature type="compositionally biased region" description="Polar residues" evidence="3">
    <location>
        <begin position="187"/>
        <end position="202"/>
    </location>
</feature>
<dbReference type="GO" id="GO:0046956">
    <property type="term" value="P:positive phototaxis"/>
    <property type="evidence" value="ECO:0007669"/>
    <property type="project" value="EnsemblProtists"/>
</dbReference>
<evidence type="ECO:0000313" key="7">
    <source>
        <dbReference type="EMBL" id="EGG14350.1"/>
    </source>
</evidence>
<dbReference type="InterPro" id="IPR008937">
    <property type="entry name" value="Ras-like_GEF"/>
</dbReference>
<feature type="region of interest" description="Disordered" evidence="3">
    <location>
        <begin position="1"/>
        <end position="78"/>
    </location>
</feature>
<feature type="domain" description="GBD/FH3" evidence="6">
    <location>
        <begin position="243"/>
        <end position="658"/>
    </location>
</feature>
<dbReference type="KEGG" id="dfa:DFA_12120"/>
<protein>
    <submittedName>
        <fullName evidence="7">Ras guanine nucleotide exchange factor</fullName>
    </submittedName>
</protein>
<dbReference type="SUPFAM" id="SSF48366">
    <property type="entry name" value="Ras GEF"/>
    <property type="match status" value="1"/>
</dbReference>
<reference evidence="8" key="1">
    <citation type="journal article" date="2011" name="Genome Res.">
        <title>Phylogeny-wide analysis of social amoeba genomes highlights ancient origins for complex intercellular communication.</title>
        <authorList>
            <person name="Heidel A.J."/>
            <person name="Lawal H.M."/>
            <person name="Felder M."/>
            <person name="Schilde C."/>
            <person name="Helps N.R."/>
            <person name="Tunggal B."/>
            <person name="Rivero F."/>
            <person name="John U."/>
            <person name="Schleicher M."/>
            <person name="Eichinger L."/>
            <person name="Platzer M."/>
            <person name="Noegel A.A."/>
            <person name="Schaap P."/>
            <person name="Gloeckner G."/>
        </authorList>
    </citation>
    <scope>NUCLEOTIDE SEQUENCE [LARGE SCALE GENOMIC DNA]</scope>
    <source>
        <strain evidence="8">SH3</strain>
    </source>
</reference>
<dbReference type="PROSITE" id="PS50009">
    <property type="entry name" value="RASGEF_CAT"/>
    <property type="match status" value="1"/>
</dbReference>
<dbReference type="GeneID" id="14866440"/>
<dbReference type="Pfam" id="PF00617">
    <property type="entry name" value="RasGEF"/>
    <property type="match status" value="1"/>
</dbReference>
<evidence type="ECO:0000313" key="8">
    <source>
        <dbReference type="Proteomes" id="UP000007797"/>
    </source>
</evidence>
<dbReference type="GO" id="GO:0003779">
    <property type="term" value="F:actin binding"/>
    <property type="evidence" value="ECO:0007669"/>
    <property type="project" value="InterPro"/>
</dbReference>
<sequence>MAMHNNGMQAGRLADFSSDSESDSDSDNSTSSSNFFNHPNINNINNSNNNNNSNNINIHHSTSNNNNGNGTTTTLLSTSASNSSLNSMMLSSHLHNTLKRSSISPRSSLTITTNGINGMNGLGGSGSTLSELFANSKLMDGQTTPTNQSSSSLVGSPLNRTRKGSGSNLYENGGGSLNNSSNGVGTPPTNLSDSNSKVPALSRSSSSFLNMLTLRRKSLSVSGSSPLVPSTPLSQSTSSTPPPQTPNYKSFQSIFEALLDDLDYSKKRREELVNLVTEDKWSFLQRLKPDCVNSLLSNGILNQTQPTTTELKSLLSSPPKITTSQTQSPKSLPPPSLTRIPKSPRGYSKVLSNHSLFSYEDICRLRQQLIDKPVTWVVNFAESSGIVAILSMISSFSLREPKVEEDYLVINECLSCLKLLIELEMQSILLCDMTDIIFPHVTSSSLSVKKLTLEVLDVLCRTFTIGSTIVLESIKTYSKKHQVPLQTPLGFIHSPLDGEYTLDVKVNCMSLINQLIKGCKELSTRVDIRNEILSIGIQKSIKNLRIDGDGIETSSWKSLEREMQAFERMMVEDDNYIVPSLSPRLDGTGGGGSDIGFSLPSSPNFTGADPFDPIFDSRLVVKIACNPSTFNSNNESGTPTMVTGGQLDQSTTSVNSDDNPLASSSATATTANNNNNNVTMREVLVPISKKSQAGDVIRAIISSNSNLREFGEWGLYVCDGDSKTQSLDGRFLRDDEYILEQNASQPNGSNAPLRSLILFKQYTLKMVPWKVRMSLEKVKDMDSAISTKSNHFIEEPMDPTTTCAGLVHHIVKKHLPAIGRYCLESDDFGLYLDSAGFGTGGYWLEPLEKLHDYEIFKDPKSTVQLKLRQKMVKLKFADGTYEQLRLDLTSPTEKIFAEISEKVMDPSNMHNLHYYGIFIDRQDTLNQDHLVSGTMNTSSSGGRFNKKPTVEWIESGVPLYHYRINSRVCLRYAVRPSTITLHIDCSLFQQQKEQRQIKEEDELNASGNGHGMPTTTIMDVDDADDEGDSTSDSEDSIERTPICENLEDKLKSVATISSVQDNGLVMSHQDSPLLVSTSADVVSLMAIPAPVKPKQVVVQIPLHLPLNESLETEDNWLDCFIDQSKCRFHIDTFDGPTVNRQQPLNSQNFTSKNSLYIVLADEVELQNSEFQNHVMTNIWEEPNDRSTIIYDESPSHHAPASSRDTSISTTTTTATIASTIPPTAQSQIIRAATLNKLVELSTNNIDVDRESMNILLMTYQSFTTSDGLLDKLIERYTVPEGEEKQKKVIQLHVIVFVKNWLEQQSPQAASGGGLEERFLERINSFIDRLNADGYSNMVPNLKKLYDSAIKGKRAYAMPEVHRAALATKIPSLANSFLDDELFIAQQLTVREYETFKRIQIVEFLNQAWNKPKLQYKAPNLLKMIDRFNKVSMAVSTAILHQNKLKPRIKLICRFIKIAQHLRELNNFHLLTAFLAGIRNSSVLRLRVSWAKVPKKHKQTLEDLEKIMSMEGSFKAFRTIIKDIVPPCIPYLGVYLKDLTFIEDGNADSIEGLINWGKKKLMHNIISIIQKCQQIPYDFPLCTQQQQKSEMVLATFDSLPIADDEVLYQVSQQLEPKAIQQ</sequence>
<feature type="region of interest" description="Disordered" evidence="3">
    <location>
        <begin position="1003"/>
        <end position="1039"/>
    </location>
</feature>
<dbReference type="InterPro" id="IPR011989">
    <property type="entry name" value="ARM-like"/>
</dbReference>
<evidence type="ECO:0000256" key="2">
    <source>
        <dbReference type="PROSITE-ProRule" id="PRU00168"/>
    </source>
</evidence>
<dbReference type="GO" id="GO:0043052">
    <property type="term" value="P:thermotaxis"/>
    <property type="evidence" value="ECO:0007669"/>
    <property type="project" value="EnsemblProtists"/>
</dbReference>
<evidence type="ECO:0000259" key="4">
    <source>
        <dbReference type="PROSITE" id="PS50009"/>
    </source>
</evidence>
<feature type="compositionally biased region" description="Polar residues" evidence="3">
    <location>
        <begin position="141"/>
        <end position="154"/>
    </location>
</feature>
<accession>F4QFV3</accession>
<dbReference type="InterPro" id="IPR000651">
    <property type="entry name" value="Ras-like_Gua-exchang_fac_N"/>
</dbReference>
<dbReference type="OrthoDB" id="546434at2759"/>
<dbReference type="STRING" id="1054147.F4QFV3"/>
<dbReference type="OMA" id="IETSSWK"/>
<evidence type="ECO:0000256" key="3">
    <source>
        <dbReference type="SAM" id="MobiDB-lite"/>
    </source>
</evidence>
<dbReference type="PROSITE" id="PS50212">
    <property type="entry name" value="RASGEF_NTER"/>
    <property type="match status" value="1"/>
</dbReference>
<dbReference type="Proteomes" id="UP000007797">
    <property type="component" value="Unassembled WGS sequence"/>
</dbReference>
<feature type="compositionally biased region" description="Low complexity" evidence="3">
    <location>
        <begin position="662"/>
        <end position="673"/>
    </location>
</feature>
<dbReference type="Pfam" id="PF06367">
    <property type="entry name" value="Drf_FH3"/>
    <property type="match status" value="1"/>
</dbReference>
<evidence type="ECO:0000256" key="1">
    <source>
        <dbReference type="ARBA" id="ARBA00022658"/>
    </source>
</evidence>
<dbReference type="InterPro" id="IPR023578">
    <property type="entry name" value="Ras_GEF_dom_sf"/>
</dbReference>
<dbReference type="Pfam" id="PF06371">
    <property type="entry name" value="Drf_GBD"/>
    <property type="match status" value="1"/>
</dbReference>
<proteinExistence type="predicted"/>
<keyword evidence="8" id="KW-1185">Reference proteome</keyword>
<evidence type="ECO:0000259" key="5">
    <source>
        <dbReference type="PROSITE" id="PS50212"/>
    </source>
</evidence>
<dbReference type="GO" id="GO:0045010">
    <property type="term" value="P:actin nucleation"/>
    <property type="evidence" value="ECO:0007669"/>
    <property type="project" value="UniProtKB-ARBA"/>
</dbReference>
<dbReference type="SMART" id="SM00229">
    <property type="entry name" value="RasGEFN"/>
    <property type="match status" value="1"/>
</dbReference>
<dbReference type="GO" id="GO:0031267">
    <property type="term" value="F:small GTPase binding"/>
    <property type="evidence" value="ECO:0007669"/>
    <property type="project" value="InterPro"/>
</dbReference>
<feature type="compositionally biased region" description="Polar residues" evidence="3">
    <location>
        <begin position="314"/>
        <end position="330"/>
    </location>
</feature>
<dbReference type="SMART" id="SM00147">
    <property type="entry name" value="RasGEF"/>
    <property type="match status" value="1"/>
</dbReference>
<dbReference type="Pfam" id="PF00618">
    <property type="entry name" value="RasGEF_N"/>
    <property type="match status" value="1"/>
</dbReference>
<dbReference type="InterPro" id="IPR010473">
    <property type="entry name" value="GTPase-bd"/>
</dbReference>
<dbReference type="EMBL" id="GL883029">
    <property type="protein sequence ID" value="EGG14350.1"/>
    <property type="molecule type" value="Genomic_DNA"/>
</dbReference>
<dbReference type="GO" id="GO:0007265">
    <property type="term" value="P:Ras protein signal transduction"/>
    <property type="evidence" value="ECO:0007669"/>
    <property type="project" value="TreeGrafter"/>
</dbReference>
<dbReference type="RefSeq" id="XP_004351064.1">
    <property type="nucleotide sequence ID" value="XM_004351012.1"/>
</dbReference>
<dbReference type="SMART" id="SM01139">
    <property type="entry name" value="Drf_FH3"/>
    <property type="match status" value="1"/>
</dbReference>
<feature type="compositionally biased region" description="Low complexity" evidence="3">
    <location>
        <begin position="27"/>
        <end position="78"/>
    </location>
</feature>
<dbReference type="InterPro" id="IPR016024">
    <property type="entry name" value="ARM-type_fold"/>
</dbReference>
<dbReference type="InterPro" id="IPR014768">
    <property type="entry name" value="GBD/FH3_dom"/>
</dbReference>
<feature type="compositionally biased region" description="Acidic residues" evidence="3">
    <location>
        <begin position="1019"/>
        <end position="1035"/>
    </location>
</feature>
<feature type="region of interest" description="Disordered" evidence="3">
    <location>
        <begin position="314"/>
        <end position="345"/>
    </location>
</feature>
<dbReference type="CDD" id="cd06224">
    <property type="entry name" value="REM"/>
    <property type="match status" value="1"/>
</dbReference>
<gene>
    <name evidence="7" type="primary">gefL</name>
    <name evidence="7" type="ORF">DFA_12120</name>
</gene>
<dbReference type="SMART" id="SM01140">
    <property type="entry name" value="Drf_GBD"/>
    <property type="match status" value="1"/>
</dbReference>
<dbReference type="GO" id="GO:0005886">
    <property type="term" value="C:plasma membrane"/>
    <property type="evidence" value="ECO:0007669"/>
    <property type="project" value="TreeGrafter"/>
</dbReference>
<feature type="compositionally biased region" description="Polar residues" evidence="3">
    <location>
        <begin position="632"/>
        <end position="658"/>
    </location>
</feature>
<feature type="compositionally biased region" description="Low complexity" evidence="3">
    <location>
        <begin position="220"/>
        <end position="239"/>
    </location>
</feature>
<feature type="region of interest" description="Disordered" evidence="3">
    <location>
        <begin position="220"/>
        <end position="247"/>
    </location>
</feature>
<dbReference type="SUPFAM" id="SSF48371">
    <property type="entry name" value="ARM repeat"/>
    <property type="match status" value="1"/>
</dbReference>
<dbReference type="InterPro" id="IPR001895">
    <property type="entry name" value="RASGEF_cat_dom"/>
</dbReference>
<dbReference type="PANTHER" id="PTHR23113:SF346">
    <property type="entry name" value="RAS GUANINE NUCLEOTIDE EXCHANGE FACTOR L"/>
    <property type="match status" value="1"/>
</dbReference>
<name>F4QFV3_CACFS</name>
<dbReference type="Gene3D" id="1.20.870.10">
    <property type="entry name" value="Son of sevenless (SoS) protein Chain: S domain 1"/>
    <property type="match status" value="1"/>
</dbReference>
<dbReference type="Gene3D" id="1.25.10.10">
    <property type="entry name" value="Leucine-rich Repeat Variant"/>
    <property type="match status" value="1"/>
</dbReference>
<dbReference type="Gene3D" id="1.10.840.10">
    <property type="entry name" value="Ras guanine-nucleotide exchange factors catalytic domain"/>
    <property type="match status" value="1"/>
</dbReference>
<feature type="region of interest" description="Disordered" evidence="3">
    <location>
        <begin position="139"/>
        <end position="202"/>
    </location>
</feature>
<feature type="region of interest" description="Disordered" evidence="3">
    <location>
        <begin position="1190"/>
        <end position="1210"/>
    </location>
</feature>
<feature type="region of interest" description="Disordered" evidence="3">
    <location>
        <begin position="632"/>
        <end position="673"/>
    </location>
</feature>
<feature type="compositionally biased region" description="Low complexity" evidence="3">
    <location>
        <begin position="164"/>
        <end position="185"/>
    </location>
</feature>
<dbReference type="InterPro" id="IPR010472">
    <property type="entry name" value="FH3_dom"/>
</dbReference>
<feature type="domain" description="N-terminal Ras-GEF" evidence="5">
    <location>
        <begin position="1225"/>
        <end position="1349"/>
    </location>
</feature>
<dbReference type="PROSITE" id="PS51232">
    <property type="entry name" value="GBD_FH3"/>
    <property type="match status" value="1"/>
</dbReference>
<dbReference type="InterPro" id="IPR036964">
    <property type="entry name" value="RASGEF_cat_dom_sf"/>
</dbReference>